<organism evidence="10 11">
    <name type="scientific">Rhizopogon vinicolor AM-OR11-026</name>
    <dbReference type="NCBI Taxonomy" id="1314800"/>
    <lineage>
        <taxon>Eukaryota</taxon>
        <taxon>Fungi</taxon>
        <taxon>Dikarya</taxon>
        <taxon>Basidiomycota</taxon>
        <taxon>Agaricomycotina</taxon>
        <taxon>Agaricomycetes</taxon>
        <taxon>Agaricomycetidae</taxon>
        <taxon>Boletales</taxon>
        <taxon>Suillineae</taxon>
        <taxon>Rhizopogonaceae</taxon>
        <taxon>Rhizopogon</taxon>
    </lineage>
</organism>
<protein>
    <recommendedName>
        <fullName evidence="9">Sm domain-containing protein</fullName>
    </recommendedName>
</protein>
<gene>
    <name evidence="10" type="ORF">K503DRAFT_696334</name>
</gene>
<dbReference type="Gene3D" id="2.30.30.100">
    <property type="match status" value="1"/>
</dbReference>
<dbReference type="GO" id="GO:0046540">
    <property type="term" value="C:U4/U6 x U5 tri-snRNP complex"/>
    <property type="evidence" value="ECO:0007669"/>
    <property type="project" value="TreeGrafter"/>
</dbReference>
<dbReference type="STRING" id="1314800.A0A1B7MT75"/>
<dbReference type="GO" id="GO:0005688">
    <property type="term" value="C:U6 snRNP"/>
    <property type="evidence" value="ECO:0007669"/>
    <property type="project" value="TreeGrafter"/>
</dbReference>
<dbReference type="InParanoid" id="A0A1B7MT75"/>
<evidence type="ECO:0000256" key="7">
    <source>
        <dbReference type="ARBA" id="ARBA00023242"/>
    </source>
</evidence>
<dbReference type="GO" id="GO:0000932">
    <property type="term" value="C:P-body"/>
    <property type="evidence" value="ECO:0007669"/>
    <property type="project" value="TreeGrafter"/>
</dbReference>
<evidence type="ECO:0000256" key="8">
    <source>
        <dbReference type="ARBA" id="ARBA00023274"/>
    </source>
</evidence>
<dbReference type="GO" id="GO:0000398">
    <property type="term" value="P:mRNA splicing, via spliceosome"/>
    <property type="evidence" value="ECO:0007669"/>
    <property type="project" value="TreeGrafter"/>
</dbReference>
<dbReference type="Proteomes" id="UP000092154">
    <property type="component" value="Unassembled WGS sequence"/>
</dbReference>
<proteinExistence type="inferred from homology"/>
<evidence type="ECO:0000256" key="4">
    <source>
        <dbReference type="ARBA" id="ARBA00022728"/>
    </source>
</evidence>
<dbReference type="AlphaFoldDB" id="A0A1B7MT75"/>
<evidence type="ECO:0000256" key="1">
    <source>
        <dbReference type="ARBA" id="ARBA00004123"/>
    </source>
</evidence>
<keyword evidence="11" id="KW-1185">Reference proteome</keyword>
<dbReference type="PANTHER" id="PTHR13829">
    <property type="entry name" value="SNRNP CORE PROTEIN FAMILY MEMBER"/>
    <property type="match status" value="1"/>
</dbReference>
<evidence type="ECO:0000256" key="5">
    <source>
        <dbReference type="ARBA" id="ARBA00022884"/>
    </source>
</evidence>
<dbReference type="GO" id="GO:0071013">
    <property type="term" value="C:catalytic step 2 spliceosome"/>
    <property type="evidence" value="ECO:0007669"/>
    <property type="project" value="TreeGrafter"/>
</dbReference>
<keyword evidence="4" id="KW-0747">Spliceosome</keyword>
<evidence type="ECO:0000313" key="10">
    <source>
        <dbReference type="EMBL" id="OAX35791.1"/>
    </source>
</evidence>
<dbReference type="SUPFAM" id="SSF50182">
    <property type="entry name" value="Sm-like ribonucleoproteins"/>
    <property type="match status" value="1"/>
</dbReference>
<feature type="domain" description="Sm" evidence="9">
    <location>
        <begin position="2"/>
        <end position="74"/>
    </location>
</feature>
<dbReference type="EMBL" id="KV448467">
    <property type="protein sequence ID" value="OAX35791.1"/>
    <property type="molecule type" value="Genomic_DNA"/>
</dbReference>
<accession>A0A1B7MT75</accession>
<evidence type="ECO:0000313" key="11">
    <source>
        <dbReference type="Proteomes" id="UP000092154"/>
    </source>
</evidence>
<comment type="similarity">
    <text evidence="2">Belongs to the snRNP Sm proteins family.</text>
</comment>
<sequence>MTDQRVTVELKNDLPITGVLISVDQFLNIRPDSITVLDEAKYSHILKACFSVQPLLFLDGGEKSFIRGYVLRYVQLPAV</sequence>
<evidence type="ECO:0000256" key="3">
    <source>
        <dbReference type="ARBA" id="ARBA00022664"/>
    </source>
</evidence>
<dbReference type="Pfam" id="PF01423">
    <property type="entry name" value="LSM"/>
    <property type="match status" value="1"/>
</dbReference>
<keyword evidence="3" id="KW-0507">mRNA processing</keyword>
<dbReference type="OrthoDB" id="10256176at2759"/>
<evidence type="ECO:0000259" key="9">
    <source>
        <dbReference type="Pfam" id="PF01423"/>
    </source>
</evidence>
<evidence type="ECO:0000256" key="2">
    <source>
        <dbReference type="ARBA" id="ARBA00006850"/>
    </source>
</evidence>
<keyword evidence="6" id="KW-0508">mRNA splicing</keyword>
<dbReference type="GO" id="GO:0071011">
    <property type="term" value="C:precatalytic spliceosome"/>
    <property type="evidence" value="ECO:0007669"/>
    <property type="project" value="TreeGrafter"/>
</dbReference>
<dbReference type="InterPro" id="IPR001163">
    <property type="entry name" value="Sm_dom_euk/arc"/>
</dbReference>
<keyword evidence="7" id="KW-0539">Nucleus</keyword>
<reference evidence="10 11" key="1">
    <citation type="submission" date="2016-06" db="EMBL/GenBank/DDBJ databases">
        <title>Comparative genomics of the ectomycorrhizal sister species Rhizopogon vinicolor and Rhizopogon vesiculosus (Basidiomycota: Boletales) reveals a divergence of the mating type B locus.</title>
        <authorList>
            <consortium name="DOE Joint Genome Institute"/>
            <person name="Mujic A.B."/>
            <person name="Kuo A."/>
            <person name="Tritt A."/>
            <person name="Lipzen A."/>
            <person name="Chen C."/>
            <person name="Johnson J."/>
            <person name="Sharma A."/>
            <person name="Barry K."/>
            <person name="Grigoriev I.V."/>
            <person name="Spatafora J.W."/>
        </authorList>
    </citation>
    <scope>NUCLEOTIDE SEQUENCE [LARGE SCALE GENOMIC DNA]</scope>
    <source>
        <strain evidence="10 11">AM-OR11-026</strain>
    </source>
</reference>
<keyword evidence="5" id="KW-0694">RNA-binding</keyword>
<dbReference type="GO" id="GO:1990726">
    <property type="term" value="C:Lsm1-7-Pat1 complex"/>
    <property type="evidence" value="ECO:0007669"/>
    <property type="project" value="TreeGrafter"/>
</dbReference>
<comment type="subcellular location">
    <subcellularLocation>
        <location evidence="1">Nucleus</location>
    </subcellularLocation>
</comment>
<dbReference type="InterPro" id="IPR016654">
    <property type="entry name" value="U6_snRNA_Lsm2"/>
</dbReference>
<dbReference type="GO" id="GO:0003723">
    <property type="term" value="F:RNA binding"/>
    <property type="evidence" value="ECO:0007669"/>
    <property type="project" value="UniProtKB-KW"/>
</dbReference>
<evidence type="ECO:0000256" key="6">
    <source>
        <dbReference type="ARBA" id="ARBA00023187"/>
    </source>
</evidence>
<dbReference type="PANTHER" id="PTHR13829:SF2">
    <property type="entry name" value="U6 SNRNA-ASSOCIATED SM-LIKE PROTEIN LSM2"/>
    <property type="match status" value="1"/>
</dbReference>
<dbReference type="InterPro" id="IPR010920">
    <property type="entry name" value="LSM_dom_sf"/>
</dbReference>
<keyword evidence="8" id="KW-0687">Ribonucleoprotein</keyword>
<name>A0A1B7MT75_9AGAM</name>